<evidence type="ECO:0000256" key="1">
    <source>
        <dbReference type="SAM" id="MobiDB-lite"/>
    </source>
</evidence>
<proteinExistence type="predicted"/>
<feature type="region of interest" description="Disordered" evidence="1">
    <location>
        <begin position="128"/>
        <end position="156"/>
    </location>
</feature>
<gene>
    <name evidence="2" type="ORF">FB465_0036</name>
</gene>
<dbReference type="EMBL" id="VIVR01000001">
    <property type="protein sequence ID" value="TWE15164.1"/>
    <property type="molecule type" value="Genomic_DNA"/>
</dbReference>
<dbReference type="AlphaFoldDB" id="A0A561EHT4"/>
<feature type="region of interest" description="Disordered" evidence="1">
    <location>
        <begin position="238"/>
        <end position="293"/>
    </location>
</feature>
<accession>A0A561EHT4</accession>
<name>A0A561EHT4_9ACTN</name>
<reference evidence="2 3" key="1">
    <citation type="submission" date="2019-06" db="EMBL/GenBank/DDBJ databases">
        <title>Sequencing the genomes of 1000 actinobacteria strains.</title>
        <authorList>
            <person name="Klenk H.-P."/>
        </authorList>
    </citation>
    <scope>NUCLEOTIDE SEQUENCE [LARGE SCALE GENOMIC DNA]</scope>
    <source>
        <strain evidence="2 3">DSM 41649</strain>
    </source>
</reference>
<sequence>MPSMDSKRTETVLRAVPLAPRREESSSVLRVEPLHPMCPPRSRTSCRVRAGRGGVPWMAQLPGCGSGSGRRGPGRRVACPARLPGDRQRAPGGAHLAHARQLLPAPVKDLPPDTFRCLRRVPTRGGTRSVRRAAPCGGGRPGRHRPRPNPYNDLPGASHAACREHYADYNPVFWALPANVEFAIVPPRERDLKDRPVATCLYEGPYVPLASPLPADLSRLTAEQRRCLDAVRPYDEVRPRAAEGAAGRSRRCADERRARPWAPRSDREGGCRPRGGSGRPAGHQAARPRMGMM</sequence>
<organism evidence="2 3">
    <name type="scientific">Kitasatospora atroaurantiaca</name>
    <dbReference type="NCBI Taxonomy" id="285545"/>
    <lineage>
        <taxon>Bacteria</taxon>
        <taxon>Bacillati</taxon>
        <taxon>Actinomycetota</taxon>
        <taxon>Actinomycetes</taxon>
        <taxon>Kitasatosporales</taxon>
        <taxon>Streptomycetaceae</taxon>
        <taxon>Kitasatospora</taxon>
    </lineage>
</organism>
<protein>
    <submittedName>
        <fullName evidence="2">Uncharacterized protein</fullName>
    </submittedName>
</protein>
<keyword evidence="3" id="KW-1185">Reference proteome</keyword>
<feature type="compositionally biased region" description="Basic and acidic residues" evidence="1">
    <location>
        <begin position="251"/>
        <end position="271"/>
    </location>
</feature>
<comment type="caution">
    <text evidence="2">The sequence shown here is derived from an EMBL/GenBank/DDBJ whole genome shotgun (WGS) entry which is preliminary data.</text>
</comment>
<evidence type="ECO:0000313" key="2">
    <source>
        <dbReference type="EMBL" id="TWE15164.1"/>
    </source>
</evidence>
<evidence type="ECO:0000313" key="3">
    <source>
        <dbReference type="Proteomes" id="UP000318416"/>
    </source>
</evidence>
<dbReference type="Proteomes" id="UP000318416">
    <property type="component" value="Unassembled WGS sequence"/>
</dbReference>